<dbReference type="OrthoDB" id="9760839at2"/>
<evidence type="ECO:0000256" key="3">
    <source>
        <dbReference type="ARBA" id="ARBA00022777"/>
    </source>
</evidence>
<dbReference type="FunFam" id="3.30.450.20:FF:000060">
    <property type="entry name" value="Sensor protein FixL"/>
    <property type="match status" value="1"/>
</dbReference>
<keyword evidence="1" id="KW-0808">Transferase</keyword>
<dbReference type="InterPro" id="IPR036890">
    <property type="entry name" value="HATPase_C_sf"/>
</dbReference>
<dbReference type="Pfam" id="PF00989">
    <property type="entry name" value="PAS"/>
    <property type="match status" value="1"/>
</dbReference>
<keyword evidence="2" id="KW-0547">Nucleotide-binding</keyword>
<keyword evidence="3" id="KW-0418">Kinase</keyword>
<evidence type="ECO:0000256" key="7">
    <source>
        <dbReference type="ARBA" id="ARBA00070616"/>
    </source>
</evidence>
<dbReference type="CDD" id="cd00130">
    <property type="entry name" value="PAS"/>
    <property type="match status" value="1"/>
</dbReference>
<comment type="caution">
    <text evidence="9">The sequence shown here is derived from an EMBL/GenBank/DDBJ whole genome shotgun (WGS) entry which is preliminary data.</text>
</comment>
<evidence type="ECO:0000256" key="4">
    <source>
        <dbReference type="ARBA" id="ARBA00022840"/>
    </source>
</evidence>
<feature type="domain" description="PAS" evidence="8">
    <location>
        <begin position="170"/>
        <end position="223"/>
    </location>
</feature>
<dbReference type="CDD" id="cd16917">
    <property type="entry name" value="HATPase_UhpB-NarQ-NarX-like"/>
    <property type="match status" value="1"/>
</dbReference>
<evidence type="ECO:0000259" key="8">
    <source>
        <dbReference type="PROSITE" id="PS50112"/>
    </source>
</evidence>
<dbReference type="Proteomes" id="UP000216339">
    <property type="component" value="Unassembled WGS sequence"/>
</dbReference>
<dbReference type="GO" id="GO:0016020">
    <property type="term" value="C:membrane"/>
    <property type="evidence" value="ECO:0007669"/>
    <property type="project" value="InterPro"/>
</dbReference>
<dbReference type="SUPFAM" id="SSF55785">
    <property type="entry name" value="PYP-like sensor domain (PAS domain)"/>
    <property type="match status" value="1"/>
</dbReference>
<dbReference type="InterPro" id="IPR035965">
    <property type="entry name" value="PAS-like_dom_sf"/>
</dbReference>
<sequence length="533" mass="55774">MMLPHRSAPAAAASLPPALKAAVAELALRELTQAAFGGVDATGRTEATIVAEALDVSAALFSLVDDERALRAGAVARWDGLPAELAVEGPIAEALGTPACVRLDPLPEPLAGAGEAVAIRVGTDDRPFALLVVAGATGEDARVRAFLHAVASAVHARMALDATRRALEESQARAISVLGTTVDGVITIDANGTIESFNAGAERIFGYASADVVGRNVSVLMPEPYRSEHDGYLEAYHETGVGRIIGVGREVVGRRSSGETFPMDLAVSRVELPDGTTIFTGVIRDITERRVLEREVLRIAEAERRRIGQDLHDGLGQELTAIGLFLRGHVKALERDGSERAPEAARLVGLVDEADAHARGLARSLVPVELEQNGLETALARLAERATALYGTAVHSETTGSGPAEASALRADAATNLFWIAQEAVSNAIQHGRAAHVRVVLVRGADRLRLRVEDDGVGFDPAGLDGQSAEAAARDVSAPARPADQRGMGLRIMHYRAHLAGGALEIRPGAEGGTVVTCAVPLRSSGFHASPSP</sequence>
<dbReference type="NCBIfam" id="TIGR00229">
    <property type="entry name" value="sensory_box"/>
    <property type="match status" value="1"/>
</dbReference>
<gene>
    <name evidence="9" type="ORF">BSZ37_05515</name>
</gene>
<dbReference type="SMART" id="SM00387">
    <property type="entry name" value="HATPase_c"/>
    <property type="match status" value="1"/>
</dbReference>
<evidence type="ECO:0000256" key="1">
    <source>
        <dbReference type="ARBA" id="ARBA00022679"/>
    </source>
</evidence>
<evidence type="ECO:0000256" key="2">
    <source>
        <dbReference type="ARBA" id="ARBA00022741"/>
    </source>
</evidence>
<dbReference type="Gene3D" id="3.30.450.20">
    <property type="entry name" value="PAS domain"/>
    <property type="match status" value="1"/>
</dbReference>
<protein>
    <recommendedName>
        <fullName evidence="7">Sensor protein FixL</fullName>
    </recommendedName>
</protein>
<evidence type="ECO:0000256" key="6">
    <source>
        <dbReference type="ARBA" id="ARBA00059827"/>
    </source>
</evidence>
<dbReference type="SUPFAM" id="SSF55874">
    <property type="entry name" value="ATPase domain of HSP90 chaperone/DNA topoisomerase II/histidine kinase"/>
    <property type="match status" value="1"/>
</dbReference>
<dbReference type="PROSITE" id="PS50112">
    <property type="entry name" value="PAS"/>
    <property type="match status" value="1"/>
</dbReference>
<dbReference type="Pfam" id="PF02518">
    <property type="entry name" value="HATPase_c"/>
    <property type="match status" value="1"/>
</dbReference>
<dbReference type="SMART" id="SM00091">
    <property type="entry name" value="PAS"/>
    <property type="match status" value="1"/>
</dbReference>
<dbReference type="Gene3D" id="1.20.5.1930">
    <property type="match status" value="1"/>
</dbReference>
<accession>A0A271IZ05</accession>
<keyword evidence="4" id="KW-0067">ATP-binding</keyword>
<dbReference type="GO" id="GO:0005524">
    <property type="term" value="F:ATP binding"/>
    <property type="evidence" value="ECO:0007669"/>
    <property type="project" value="UniProtKB-KW"/>
</dbReference>
<dbReference type="InterPro" id="IPR050482">
    <property type="entry name" value="Sensor_HK_TwoCompSys"/>
</dbReference>
<dbReference type="Pfam" id="PF07730">
    <property type="entry name" value="HisKA_3"/>
    <property type="match status" value="1"/>
</dbReference>
<dbReference type="EMBL" id="MQWD01000001">
    <property type="protein sequence ID" value="PAP75935.1"/>
    <property type="molecule type" value="Genomic_DNA"/>
</dbReference>
<dbReference type="RefSeq" id="WP_095509577.1">
    <property type="nucleotide sequence ID" value="NZ_MQWD01000001.1"/>
</dbReference>
<dbReference type="InterPro" id="IPR003594">
    <property type="entry name" value="HATPase_dom"/>
</dbReference>
<dbReference type="Gene3D" id="3.30.565.10">
    <property type="entry name" value="Histidine kinase-like ATPase, C-terminal domain"/>
    <property type="match status" value="1"/>
</dbReference>
<dbReference type="InterPro" id="IPR000014">
    <property type="entry name" value="PAS"/>
</dbReference>
<evidence type="ECO:0000313" key="10">
    <source>
        <dbReference type="Proteomes" id="UP000216339"/>
    </source>
</evidence>
<dbReference type="GO" id="GO:0046983">
    <property type="term" value="F:protein dimerization activity"/>
    <property type="evidence" value="ECO:0007669"/>
    <property type="project" value="InterPro"/>
</dbReference>
<organism evidence="9 10">
    <name type="scientific">Rubrivirga marina</name>
    <dbReference type="NCBI Taxonomy" id="1196024"/>
    <lineage>
        <taxon>Bacteria</taxon>
        <taxon>Pseudomonadati</taxon>
        <taxon>Rhodothermota</taxon>
        <taxon>Rhodothermia</taxon>
        <taxon>Rhodothermales</taxon>
        <taxon>Rubricoccaceae</taxon>
        <taxon>Rubrivirga</taxon>
    </lineage>
</organism>
<evidence type="ECO:0000256" key="5">
    <source>
        <dbReference type="ARBA" id="ARBA00023012"/>
    </source>
</evidence>
<dbReference type="InterPro" id="IPR011712">
    <property type="entry name" value="Sig_transdc_His_kin_sub3_dim/P"/>
</dbReference>
<dbReference type="PANTHER" id="PTHR24421">
    <property type="entry name" value="NITRATE/NITRITE SENSOR PROTEIN NARX-RELATED"/>
    <property type="match status" value="1"/>
</dbReference>
<reference evidence="9 10" key="1">
    <citation type="submission" date="2016-11" db="EMBL/GenBank/DDBJ databases">
        <title>Study of marine rhodopsin-containing bacteria.</title>
        <authorList>
            <person name="Yoshizawa S."/>
            <person name="Kumagai Y."/>
            <person name="Kogure K."/>
        </authorList>
    </citation>
    <scope>NUCLEOTIDE SEQUENCE [LARGE SCALE GENOMIC DNA]</scope>
    <source>
        <strain evidence="9 10">SAORIC-28</strain>
    </source>
</reference>
<keyword evidence="5" id="KW-0902">Two-component regulatory system</keyword>
<dbReference type="InterPro" id="IPR013767">
    <property type="entry name" value="PAS_fold"/>
</dbReference>
<name>A0A271IZ05_9BACT</name>
<keyword evidence="10" id="KW-1185">Reference proteome</keyword>
<evidence type="ECO:0000313" key="9">
    <source>
        <dbReference type="EMBL" id="PAP75935.1"/>
    </source>
</evidence>
<dbReference type="GO" id="GO:0000155">
    <property type="term" value="F:phosphorelay sensor kinase activity"/>
    <property type="evidence" value="ECO:0007669"/>
    <property type="project" value="InterPro"/>
</dbReference>
<comment type="function">
    <text evidence="6">Putative oxygen sensor; modulates the activity of FixJ, a transcriptional activator of nitrogen fixation fixK gene. FixL probably acts as a kinase that phosphorylates FixJ.</text>
</comment>
<dbReference type="AlphaFoldDB" id="A0A271IZ05"/>
<proteinExistence type="predicted"/>